<dbReference type="Pfam" id="PF08530">
    <property type="entry name" value="PepX_C"/>
    <property type="match status" value="1"/>
</dbReference>
<evidence type="ECO:0000313" key="3">
    <source>
        <dbReference type="Proteomes" id="UP001341245"/>
    </source>
</evidence>
<dbReference type="Proteomes" id="UP001341245">
    <property type="component" value="Unassembled WGS sequence"/>
</dbReference>
<dbReference type="SUPFAM" id="SSF49785">
    <property type="entry name" value="Galactose-binding domain-like"/>
    <property type="match status" value="1"/>
</dbReference>
<name>A0ABR0T997_AURPU</name>
<sequence>MFSYHSEIGRSPVAQAAFNIRSDKRKRLMNLPKAVLYMPCDDLDDMVVYVLIRRLDKNGEAMSAINISRKNCPYPDTVSIPETDYSNLMIYFGPIGILRASHRKTDPARPIHPLYPFHTHDDVQKVTPSTILELEIGLPMDMEFVEGESLSVKFSGEKPLVDEFKGKGPKKP</sequence>
<evidence type="ECO:0000259" key="1">
    <source>
        <dbReference type="Pfam" id="PF08530"/>
    </source>
</evidence>
<evidence type="ECO:0000313" key="2">
    <source>
        <dbReference type="EMBL" id="KAK6000882.1"/>
    </source>
</evidence>
<organism evidence="2 3">
    <name type="scientific">Aureobasidium pullulans</name>
    <name type="common">Black yeast</name>
    <name type="synonym">Pullularia pullulans</name>
    <dbReference type="NCBI Taxonomy" id="5580"/>
    <lineage>
        <taxon>Eukaryota</taxon>
        <taxon>Fungi</taxon>
        <taxon>Dikarya</taxon>
        <taxon>Ascomycota</taxon>
        <taxon>Pezizomycotina</taxon>
        <taxon>Dothideomycetes</taxon>
        <taxon>Dothideomycetidae</taxon>
        <taxon>Dothideales</taxon>
        <taxon>Saccotheciaceae</taxon>
        <taxon>Aureobasidium</taxon>
    </lineage>
</organism>
<comment type="caution">
    <text evidence="2">The sequence shown here is derived from an EMBL/GenBank/DDBJ whole genome shotgun (WGS) entry which is preliminary data.</text>
</comment>
<protein>
    <recommendedName>
        <fullName evidence="1">Xaa-Pro dipeptidyl-peptidase C-terminal domain-containing protein</fullName>
    </recommendedName>
</protein>
<dbReference type="EMBL" id="JASGXD010000015">
    <property type="protein sequence ID" value="KAK6000882.1"/>
    <property type="molecule type" value="Genomic_DNA"/>
</dbReference>
<accession>A0ABR0T997</accession>
<reference evidence="2 3" key="1">
    <citation type="submission" date="2023-11" db="EMBL/GenBank/DDBJ databases">
        <title>Draft genome sequence and annotation of the polyextremotolerant black yeast-like fungus Aureobasidium pullulans NRRL 62042.</title>
        <authorList>
            <person name="Dielentheis-Frenken M.R.E."/>
            <person name="Wibberg D."/>
            <person name="Blank L.M."/>
            <person name="Tiso T."/>
        </authorList>
    </citation>
    <scope>NUCLEOTIDE SEQUENCE [LARGE SCALE GENOMIC DNA]</scope>
    <source>
        <strain evidence="2 3">NRRL 62042</strain>
    </source>
</reference>
<gene>
    <name evidence="2" type="ORF">QM012_002965</name>
</gene>
<dbReference type="Gene3D" id="2.60.120.260">
    <property type="entry name" value="Galactose-binding domain-like"/>
    <property type="match status" value="1"/>
</dbReference>
<keyword evidence="3" id="KW-1185">Reference proteome</keyword>
<dbReference type="InterPro" id="IPR008979">
    <property type="entry name" value="Galactose-bd-like_sf"/>
</dbReference>
<feature type="domain" description="Xaa-Pro dipeptidyl-peptidase C-terminal" evidence="1">
    <location>
        <begin position="31"/>
        <end position="157"/>
    </location>
</feature>
<proteinExistence type="predicted"/>
<dbReference type="InterPro" id="IPR013736">
    <property type="entry name" value="Xaa-Pro_dipept_C"/>
</dbReference>